<dbReference type="PANTHER" id="PTHR43794:SF11">
    <property type="entry name" value="AMIDOHYDROLASE-RELATED DOMAIN-CONTAINING PROTEIN"/>
    <property type="match status" value="1"/>
</dbReference>
<dbReference type="Gene3D" id="3.20.20.140">
    <property type="entry name" value="Metal-dependent hydrolases"/>
    <property type="match status" value="1"/>
</dbReference>
<dbReference type="AlphaFoldDB" id="A0AAN0RSN2"/>
<feature type="domain" description="Amidohydrolase-related" evidence="3">
    <location>
        <begin position="98"/>
        <end position="225"/>
    </location>
</feature>
<evidence type="ECO:0000313" key="4">
    <source>
        <dbReference type="EMBL" id="AIO32981.1"/>
    </source>
</evidence>
<reference evidence="4 5" key="1">
    <citation type="submission" date="2014-05" db="EMBL/GenBank/DDBJ databases">
        <authorList>
            <person name="Bishop-Lilly K.A."/>
            <person name="Broomall S.M."/>
            <person name="Chain P.S."/>
            <person name="Chertkov O."/>
            <person name="Coyne S.R."/>
            <person name="Daligault H.E."/>
            <person name="Davenport K.W."/>
            <person name="Erkkila T."/>
            <person name="Frey K.G."/>
            <person name="Gibbons H.S."/>
            <person name="Gu W."/>
            <person name="Jaissle J."/>
            <person name="Johnson S.L."/>
            <person name="Koroleva G.I."/>
            <person name="Ladner J.T."/>
            <person name="Lo C.-C."/>
            <person name="Minogue T.D."/>
            <person name="Munk C."/>
            <person name="Palacios G.F."/>
            <person name="Redden C.L."/>
            <person name="Rosenzweig C.N."/>
            <person name="Scholz M.B."/>
            <person name="Teshima H."/>
            <person name="Xu Y."/>
        </authorList>
    </citation>
    <scope>NUCLEOTIDE SEQUENCE [LARGE SCALE GENOMIC DNA]</scope>
    <source>
        <strain evidence="4 5">DDS 22E-1</strain>
    </source>
</reference>
<dbReference type="SUPFAM" id="SSF51338">
    <property type="entry name" value="Composite domain of metallo-dependent hydrolases"/>
    <property type="match status" value="1"/>
</dbReference>
<dbReference type="Gene3D" id="2.30.40.10">
    <property type="entry name" value="Urease, subunit C, domain 1"/>
    <property type="match status" value="1"/>
</dbReference>
<dbReference type="NCBIfam" id="NF006056">
    <property type="entry name" value="PRK08204.1"/>
    <property type="match status" value="1"/>
</dbReference>
<name>A0AAN0RSN2_9BURK</name>
<dbReference type="Proteomes" id="UP000029413">
    <property type="component" value="Chromosome 1"/>
</dbReference>
<dbReference type="SUPFAM" id="SSF51556">
    <property type="entry name" value="Metallo-dependent hydrolases"/>
    <property type="match status" value="1"/>
</dbReference>
<dbReference type="InterPro" id="IPR006311">
    <property type="entry name" value="TAT_signal"/>
</dbReference>
<gene>
    <name evidence="4" type="ORF">DM39_1979</name>
</gene>
<dbReference type="PROSITE" id="PS51318">
    <property type="entry name" value="TAT"/>
    <property type="match status" value="1"/>
</dbReference>
<dbReference type="KEGG" id="bcen:DM39_1979"/>
<feature type="domain" description="Amidohydrolase-related" evidence="3">
    <location>
        <begin position="269"/>
        <end position="441"/>
    </location>
</feature>
<dbReference type="InterPro" id="IPR006680">
    <property type="entry name" value="Amidohydro-rel"/>
</dbReference>
<evidence type="ECO:0000256" key="1">
    <source>
        <dbReference type="ARBA" id="ARBA00006745"/>
    </source>
</evidence>
<protein>
    <submittedName>
        <fullName evidence="4">Amidohydrolase family protein</fullName>
    </submittedName>
</protein>
<sequence>MVKQNESDLSLPQATRREFMKSAGTAAFLAAANVPFAPAASARANNERILIRGGTVLTFDPVIGDFEKADVLIEGKKIVAVQPSLAADARVIDASNMIVMPGFIDTHHHHYHDVLRNVQANGLLSDYFRDISTSAAAQFRPQDAYTGNLIGALRAIDAGITTVTDTSAVSNTPAHTNALIQALNDSGIRAVYCYSRPAGSTQTFINISELERILKQYFASSDQLVTPALDTFVDGNHWQIARRYGLRSFTHVLNVFPGQGTDNVMALGNLMGPDNVYIHFSGATVDQTRRVKDTGGWLSLAAPIEMSMRHGLPVIQQALDAGMKPSLSSDVDTNMSADMFTQMRSVFTLQRALVNQRAINGEQNLPPLLTAHDVIDMATVQGARTNGLDGKIGTLKPGKEADIILLRTDAFNTLPFNNAYGAIVTGMDTSNVDTVIIAGRVMKYGGRLVDVNLDRVLRQAADSRDYLFARLGWRRSILDTSISGHTGRCC</sequence>
<evidence type="ECO:0000313" key="5">
    <source>
        <dbReference type="Proteomes" id="UP000029413"/>
    </source>
</evidence>
<dbReference type="PANTHER" id="PTHR43794">
    <property type="entry name" value="AMINOHYDROLASE SSNA-RELATED"/>
    <property type="match status" value="1"/>
</dbReference>
<evidence type="ECO:0000256" key="2">
    <source>
        <dbReference type="ARBA" id="ARBA00022801"/>
    </source>
</evidence>
<dbReference type="InterPro" id="IPR011059">
    <property type="entry name" value="Metal-dep_hydrolase_composite"/>
</dbReference>
<dbReference type="Pfam" id="PF01979">
    <property type="entry name" value="Amidohydro_1"/>
    <property type="match status" value="2"/>
</dbReference>
<proteinExistence type="inferred from homology"/>
<dbReference type="EMBL" id="CP007783">
    <property type="protein sequence ID" value="AIO32981.1"/>
    <property type="molecule type" value="Genomic_DNA"/>
</dbReference>
<organism evidence="4 5">
    <name type="scientific">Burkholderia cenocepacia</name>
    <dbReference type="NCBI Taxonomy" id="95486"/>
    <lineage>
        <taxon>Bacteria</taxon>
        <taxon>Pseudomonadati</taxon>
        <taxon>Pseudomonadota</taxon>
        <taxon>Betaproteobacteria</taxon>
        <taxon>Burkholderiales</taxon>
        <taxon>Burkholderiaceae</taxon>
        <taxon>Burkholderia</taxon>
        <taxon>Burkholderia cepacia complex</taxon>
    </lineage>
</organism>
<dbReference type="InterPro" id="IPR032466">
    <property type="entry name" value="Metal_Hydrolase"/>
</dbReference>
<comment type="similarity">
    <text evidence="1">Belongs to the metallo-dependent hydrolases superfamily. ATZ/TRZ family.</text>
</comment>
<dbReference type="InterPro" id="IPR050287">
    <property type="entry name" value="MTA/SAH_deaminase"/>
</dbReference>
<dbReference type="GO" id="GO:0016810">
    <property type="term" value="F:hydrolase activity, acting on carbon-nitrogen (but not peptide) bonds"/>
    <property type="evidence" value="ECO:0007669"/>
    <property type="project" value="InterPro"/>
</dbReference>
<accession>A0AAN0RSN2</accession>
<evidence type="ECO:0000259" key="3">
    <source>
        <dbReference type="Pfam" id="PF01979"/>
    </source>
</evidence>
<keyword evidence="2" id="KW-0378">Hydrolase</keyword>
<keyword evidence="5" id="KW-1185">Reference proteome</keyword>